<dbReference type="Gene3D" id="3.30.420.10">
    <property type="entry name" value="Ribonuclease H-like superfamily/Ribonuclease H"/>
    <property type="match status" value="1"/>
</dbReference>
<feature type="region of interest" description="Disordered" evidence="1">
    <location>
        <begin position="174"/>
        <end position="193"/>
    </location>
</feature>
<dbReference type="Pfam" id="PF00078">
    <property type="entry name" value="RVT_1"/>
    <property type="match status" value="1"/>
</dbReference>
<name>A0A6L2JMC1_TANCI</name>
<dbReference type="GO" id="GO:0003676">
    <property type="term" value="F:nucleic acid binding"/>
    <property type="evidence" value="ECO:0007669"/>
    <property type="project" value="InterPro"/>
</dbReference>
<dbReference type="InterPro" id="IPR000477">
    <property type="entry name" value="RT_dom"/>
</dbReference>
<dbReference type="PROSITE" id="PS50994">
    <property type="entry name" value="INTEGRASE"/>
    <property type="match status" value="1"/>
</dbReference>
<dbReference type="PANTHER" id="PTHR37984:SF5">
    <property type="entry name" value="PROTEIN NYNRIN-LIKE"/>
    <property type="match status" value="1"/>
</dbReference>
<dbReference type="EMBL" id="BKCJ010001022">
    <property type="protein sequence ID" value="GEU38188.1"/>
    <property type="molecule type" value="Genomic_DNA"/>
</dbReference>
<gene>
    <name evidence="3" type="ORF">Tci_010166</name>
</gene>
<dbReference type="InterPro" id="IPR012337">
    <property type="entry name" value="RNaseH-like_sf"/>
</dbReference>
<keyword evidence="3" id="KW-0548">Nucleotidyltransferase</keyword>
<dbReference type="GO" id="GO:0003964">
    <property type="term" value="F:RNA-directed DNA polymerase activity"/>
    <property type="evidence" value="ECO:0007669"/>
    <property type="project" value="UniProtKB-KW"/>
</dbReference>
<organism evidence="3">
    <name type="scientific">Tanacetum cinerariifolium</name>
    <name type="common">Dalmatian daisy</name>
    <name type="synonym">Chrysanthemum cinerariifolium</name>
    <dbReference type="NCBI Taxonomy" id="118510"/>
    <lineage>
        <taxon>Eukaryota</taxon>
        <taxon>Viridiplantae</taxon>
        <taxon>Streptophyta</taxon>
        <taxon>Embryophyta</taxon>
        <taxon>Tracheophyta</taxon>
        <taxon>Spermatophyta</taxon>
        <taxon>Magnoliopsida</taxon>
        <taxon>eudicotyledons</taxon>
        <taxon>Gunneridae</taxon>
        <taxon>Pentapetalae</taxon>
        <taxon>asterids</taxon>
        <taxon>campanulids</taxon>
        <taxon>Asterales</taxon>
        <taxon>Asteraceae</taxon>
        <taxon>Asteroideae</taxon>
        <taxon>Anthemideae</taxon>
        <taxon>Anthemidinae</taxon>
        <taxon>Tanacetum</taxon>
    </lineage>
</organism>
<dbReference type="Pfam" id="PF00665">
    <property type="entry name" value="rve"/>
    <property type="match status" value="1"/>
</dbReference>
<dbReference type="AlphaFoldDB" id="A0A6L2JMC1"/>
<reference evidence="3" key="1">
    <citation type="journal article" date="2019" name="Sci. Rep.">
        <title>Draft genome of Tanacetum cinerariifolium, the natural source of mosquito coil.</title>
        <authorList>
            <person name="Yamashiro T."/>
            <person name="Shiraishi A."/>
            <person name="Satake H."/>
            <person name="Nakayama K."/>
        </authorList>
    </citation>
    <scope>NUCLEOTIDE SEQUENCE</scope>
</reference>
<keyword evidence="3" id="KW-0695">RNA-directed DNA polymerase</keyword>
<dbReference type="InterPro" id="IPR050951">
    <property type="entry name" value="Retrovirus_Pol_polyprotein"/>
</dbReference>
<dbReference type="SUPFAM" id="SSF56672">
    <property type="entry name" value="DNA/RNA polymerases"/>
    <property type="match status" value="1"/>
</dbReference>
<keyword evidence="3" id="KW-0808">Transferase</keyword>
<sequence>MADRTMEELLQAPTKGYGEAIVIPEILAENFEIKTNLFQLVQANKFYGFERDNPHTHISNFKRMTATLKYRDVPNDAIKLMLFPYSLEGAARIWDNVSKTDDQIDKLADQILNLVEILNKQVIAPAKVVEKTCVACGGAHAYYDCIATDSTLPSNTVPNPKGEMKAVTTRSGLAYEGPSIPTSSPLEKVDEQNTEEILDKEHSNSSGSTAQVQPPVVPILIPEPDVSRTQPKPTIPYPSSFVDALLLMPKFASTIKSLLANKDKLFELAKVPLNENCSTMLLKKLSEKLRDPDDPRVPLILGRSFLRTGRALIDVYGVEITLREPIVNSSSPTLTPFGESDLFLEEIEDFLNNDSILTGIENFVYDPEGDILFLEKLLNEDPFQLPPMDLKLAEESKAKSSVEEPPKLELKELPWRVCIDYRKLNDATRKDHFPLPFMDQMLERLTGNEFYCFLDGFSGYFQIPIDPQDHEKTTFTCPYGTFAYRRMPFGLCNASGAFQRCMMSIFHDMIEKTLEVFMDDFSVFGDSFSSCLTNLDKMLNRCEETNLVLNWEKCHFICREGIVLGHKISKSGIKVDRAKVGVIAKLPHPTTVKGVRSFLGHAGNFIKKGLTSQQKKKFFKDVKHYFWDDPYLFRICADQIIRRCVHGEEDFMGPFSSSKGNKYILVAVDYLSKWVEAKELPTNNARVVVKFLKSLFSRFGIPRAIISDRGTHFCNDQFTRVMIKYGVTHRLATTYHPQTSGQVEVSNRKLKRILERTVGENRASWAYWAFKHVNFDLKTAGDHRKLQLNELSELHDQAYENSMIYKERTKKLHDSKIKNRIFNVGDQVLLFNSRLKIFSRKLKTRWSGPFTITYVFPYGTIELSQPNGLKFKVNGHRVKHYFGGDIPSNVAPDLHTFPMDN</sequence>
<protein>
    <submittedName>
        <fullName evidence="3">Reverse transcriptase domain-containing protein</fullName>
    </submittedName>
</protein>
<dbReference type="CDD" id="cd01647">
    <property type="entry name" value="RT_LTR"/>
    <property type="match status" value="1"/>
</dbReference>
<evidence type="ECO:0000259" key="2">
    <source>
        <dbReference type="PROSITE" id="PS50994"/>
    </source>
</evidence>
<dbReference type="InterPro" id="IPR043502">
    <property type="entry name" value="DNA/RNA_pol_sf"/>
</dbReference>
<dbReference type="SUPFAM" id="SSF53098">
    <property type="entry name" value="Ribonuclease H-like"/>
    <property type="match status" value="1"/>
</dbReference>
<evidence type="ECO:0000256" key="1">
    <source>
        <dbReference type="SAM" id="MobiDB-lite"/>
    </source>
</evidence>
<dbReference type="InterPro" id="IPR043128">
    <property type="entry name" value="Rev_trsase/Diguanyl_cyclase"/>
</dbReference>
<dbReference type="InterPro" id="IPR036397">
    <property type="entry name" value="RNaseH_sf"/>
</dbReference>
<feature type="domain" description="Integrase catalytic" evidence="2">
    <location>
        <begin position="626"/>
        <end position="798"/>
    </location>
</feature>
<dbReference type="GO" id="GO:0015074">
    <property type="term" value="P:DNA integration"/>
    <property type="evidence" value="ECO:0007669"/>
    <property type="project" value="InterPro"/>
</dbReference>
<comment type="caution">
    <text evidence="3">The sequence shown here is derived from an EMBL/GenBank/DDBJ whole genome shotgun (WGS) entry which is preliminary data.</text>
</comment>
<dbReference type="Gene3D" id="3.30.70.270">
    <property type="match status" value="1"/>
</dbReference>
<dbReference type="PANTHER" id="PTHR37984">
    <property type="entry name" value="PROTEIN CBG26694"/>
    <property type="match status" value="1"/>
</dbReference>
<dbReference type="InterPro" id="IPR001584">
    <property type="entry name" value="Integrase_cat-core"/>
</dbReference>
<dbReference type="Gene3D" id="3.10.10.10">
    <property type="entry name" value="HIV Type 1 Reverse Transcriptase, subunit A, domain 1"/>
    <property type="match status" value="1"/>
</dbReference>
<evidence type="ECO:0000313" key="3">
    <source>
        <dbReference type="EMBL" id="GEU38188.1"/>
    </source>
</evidence>
<accession>A0A6L2JMC1</accession>
<proteinExistence type="predicted"/>